<sequence>MSEISELERRITAAMDRIARGVEVLSAAPPEAAEPVVDEAELTELRQALDDERLANAQLEERVKAIRAKMDKREAGIELELSEARAAMAALDGEMQRLRQINEQLVESNTALRAANAEGVGAPDLINAAMATELEALHTARAAEAAEAGAIVIALEPLLRDATTGEET</sequence>
<dbReference type="STRING" id="657014.SAMN04488092_101132"/>
<accession>A0A1H8YV11</accession>
<evidence type="ECO:0000313" key="3">
    <source>
        <dbReference type="Proteomes" id="UP000198634"/>
    </source>
</evidence>
<organism evidence="2 3">
    <name type="scientific">Thalassovita taeanensis</name>
    <dbReference type="NCBI Taxonomy" id="657014"/>
    <lineage>
        <taxon>Bacteria</taxon>
        <taxon>Pseudomonadati</taxon>
        <taxon>Pseudomonadota</taxon>
        <taxon>Alphaproteobacteria</taxon>
        <taxon>Rhodobacterales</taxon>
        <taxon>Roseobacteraceae</taxon>
        <taxon>Thalassovita</taxon>
    </lineage>
</organism>
<dbReference type="AlphaFoldDB" id="A0A1H8YV11"/>
<reference evidence="2 3" key="1">
    <citation type="submission" date="2016-10" db="EMBL/GenBank/DDBJ databases">
        <authorList>
            <person name="de Groot N.N."/>
        </authorList>
    </citation>
    <scope>NUCLEOTIDE SEQUENCE [LARGE SCALE GENOMIC DNA]</scope>
    <source>
        <strain evidence="2 3">DSM 22007</strain>
    </source>
</reference>
<gene>
    <name evidence="2" type="ORF">SAMN04488092_101132</name>
</gene>
<proteinExistence type="predicted"/>
<dbReference type="OrthoDB" id="7871100at2"/>
<dbReference type="EMBL" id="FOEP01000001">
    <property type="protein sequence ID" value="SEP55871.1"/>
    <property type="molecule type" value="Genomic_DNA"/>
</dbReference>
<dbReference type="Proteomes" id="UP000198634">
    <property type="component" value="Unassembled WGS sequence"/>
</dbReference>
<keyword evidence="3" id="KW-1185">Reference proteome</keyword>
<protein>
    <submittedName>
        <fullName evidence="2">Uncharacterized protein</fullName>
    </submittedName>
</protein>
<evidence type="ECO:0000313" key="2">
    <source>
        <dbReference type="EMBL" id="SEP55871.1"/>
    </source>
</evidence>
<name>A0A1H8YV11_9RHOB</name>
<dbReference type="RefSeq" id="WP_090266814.1">
    <property type="nucleotide sequence ID" value="NZ_FOEP01000001.1"/>
</dbReference>
<evidence type="ECO:0000256" key="1">
    <source>
        <dbReference type="SAM" id="Coils"/>
    </source>
</evidence>
<keyword evidence="1" id="KW-0175">Coiled coil</keyword>
<feature type="coiled-coil region" evidence="1">
    <location>
        <begin position="42"/>
        <end position="118"/>
    </location>
</feature>